<reference evidence="1 2" key="1">
    <citation type="journal article" date="2019" name="Environ. Microbiol.">
        <title>Species interactions and distinct microbial communities in high Arctic permafrost affected cryosols are associated with the CH4 and CO2 gas fluxes.</title>
        <authorList>
            <person name="Altshuler I."/>
            <person name="Hamel J."/>
            <person name="Turney S."/>
            <person name="Magnuson E."/>
            <person name="Levesque R."/>
            <person name="Greer C."/>
            <person name="Whyte L.G."/>
        </authorList>
    </citation>
    <scope>NUCLEOTIDE SEQUENCE [LARGE SCALE GENOMIC DNA]</scope>
    <source>
        <strain evidence="1 2">S13Y</strain>
    </source>
</reference>
<dbReference type="AlphaFoldDB" id="A0A502CFB6"/>
<proteinExistence type="predicted"/>
<evidence type="ECO:0000313" key="2">
    <source>
        <dbReference type="Proteomes" id="UP000319486"/>
    </source>
</evidence>
<sequence length="97" mass="11049">MMEKKYVEYNGQRMVEGWPERIEAAQLERTYEIKGVKHLRIAYGDETDDWGADTRPCHDCAIVKGQLHVPGCDVERCPVCDGQAISCDCLDDEEEEA</sequence>
<comment type="caution">
    <text evidence="1">The sequence shown here is derived from an EMBL/GenBank/DDBJ whole genome shotgun (WGS) entry which is preliminary data.</text>
</comment>
<evidence type="ECO:0000313" key="1">
    <source>
        <dbReference type="EMBL" id="TPG11360.1"/>
    </source>
</evidence>
<dbReference type="EMBL" id="RCZO01000001">
    <property type="protein sequence ID" value="TPG11360.1"/>
    <property type="molecule type" value="Genomic_DNA"/>
</dbReference>
<dbReference type="RefSeq" id="WP_140648583.1">
    <property type="nucleotide sequence ID" value="NZ_RCZO01000001.1"/>
</dbReference>
<dbReference type="Proteomes" id="UP000319486">
    <property type="component" value="Unassembled WGS sequence"/>
</dbReference>
<gene>
    <name evidence="1" type="ORF">EAH88_02145</name>
</gene>
<protein>
    <submittedName>
        <fullName evidence="1">Uncharacterized protein</fullName>
    </submittedName>
</protein>
<accession>A0A502CFB6</accession>
<organism evidence="1 2">
    <name type="scientific">Rhodanobacter glycinis</name>
    <dbReference type="NCBI Taxonomy" id="582702"/>
    <lineage>
        <taxon>Bacteria</taxon>
        <taxon>Pseudomonadati</taxon>
        <taxon>Pseudomonadota</taxon>
        <taxon>Gammaproteobacteria</taxon>
        <taxon>Lysobacterales</taxon>
        <taxon>Rhodanobacteraceae</taxon>
        <taxon>Rhodanobacter</taxon>
    </lineage>
</organism>
<name>A0A502CFB6_9GAMM</name>
<keyword evidence="2" id="KW-1185">Reference proteome</keyword>